<evidence type="ECO:0000313" key="3">
    <source>
        <dbReference type="Proteomes" id="UP000680045"/>
    </source>
</evidence>
<dbReference type="AlphaFoldDB" id="A0A941FLF7"/>
<gene>
    <name evidence="2" type="ORF">KEH51_12735</name>
</gene>
<sequence>MTWQCVNNERHIWETLVSSRTSDLTKCPYCSGKRFCQKKALVVTIHI</sequence>
<proteinExistence type="predicted"/>
<name>A0A941FLF7_9BACI</name>
<dbReference type="InterPro" id="IPR025487">
    <property type="entry name" value="DUF4379"/>
</dbReference>
<dbReference type="Proteomes" id="UP000680045">
    <property type="component" value="Unassembled WGS sequence"/>
</dbReference>
<dbReference type="EMBL" id="JAGTPW010000019">
    <property type="protein sequence ID" value="MBR8644914.1"/>
    <property type="molecule type" value="Genomic_DNA"/>
</dbReference>
<evidence type="ECO:0000313" key="2">
    <source>
        <dbReference type="EMBL" id="MBR8644914.1"/>
    </source>
</evidence>
<feature type="domain" description="Treble clef zinc finger" evidence="1">
    <location>
        <begin position="2"/>
        <end position="33"/>
    </location>
</feature>
<evidence type="ECO:0000259" key="1">
    <source>
        <dbReference type="Pfam" id="PF14311"/>
    </source>
</evidence>
<reference evidence="2" key="1">
    <citation type="submission" date="2021-04" db="EMBL/GenBank/DDBJ databases">
        <title>Whole genome sequencing of Enterococci isolates from hospitalized patients.</title>
        <authorList>
            <person name="Ogoti B.M."/>
            <person name="Onyambu F.G."/>
        </authorList>
    </citation>
    <scope>NUCLEOTIDE SEQUENCE</scope>
    <source>
        <strain evidence="2">242</strain>
    </source>
</reference>
<protein>
    <recommendedName>
        <fullName evidence="1">Treble clef zinc finger domain-containing protein</fullName>
    </recommendedName>
</protein>
<accession>A0A941FLF7</accession>
<organism evidence="2 3">
    <name type="scientific">Peribacillus frigoritolerans</name>
    <dbReference type="NCBI Taxonomy" id="450367"/>
    <lineage>
        <taxon>Bacteria</taxon>
        <taxon>Bacillati</taxon>
        <taxon>Bacillota</taxon>
        <taxon>Bacilli</taxon>
        <taxon>Bacillales</taxon>
        <taxon>Bacillaceae</taxon>
        <taxon>Peribacillus</taxon>
    </lineage>
</organism>
<dbReference type="Pfam" id="PF14311">
    <property type="entry name" value="DUF4379"/>
    <property type="match status" value="1"/>
</dbReference>
<comment type="caution">
    <text evidence="2">The sequence shown here is derived from an EMBL/GenBank/DDBJ whole genome shotgun (WGS) entry which is preliminary data.</text>
</comment>